<proteinExistence type="predicted"/>
<sequence>MIDKIPAWMKLPFALGMRDAFKMLIKQSLAMDMFIRTVEE</sequence>
<dbReference type="AlphaFoldDB" id="Q2LSB3"/>
<dbReference type="Proteomes" id="UP000001933">
    <property type="component" value="Chromosome"/>
</dbReference>
<dbReference type="KEGG" id="sat:SYN_03501"/>
<protein>
    <submittedName>
        <fullName evidence="1">Hypothetical cytosolic protein</fullName>
    </submittedName>
</protein>
<gene>
    <name evidence="1" type="ORF">SYN_03501</name>
</gene>
<name>Q2LSB3_SYNAS</name>
<reference evidence="1 2" key="1">
    <citation type="journal article" date="2007" name="Proc. Natl. Acad. Sci. U.S.A.">
        <title>The genome of Syntrophus aciditrophicus: life at the thermodynamic limit of microbial growth.</title>
        <authorList>
            <person name="McInerney M.J."/>
            <person name="Rohlin L."/>
            <person name="Mouttaki H."/>
            <person name="Kim U."/>
            <person name="Krupp R.S."/>
            <person name="Rios-Hernandez L."/>
            <person name="Sieber J."/>
            <person name="Struchtemeyer C.G."/>
            <person name="Bhattacharyya A."/>
            <person name="Campbell J.W."/>
            <person name="Gunsalus R.P."/>
        </authorList>
    </citation>
    <scope>NUCLEOTIDE SEQUENCE [LARGE SCALE GENOMIC DNA]</scope>
    <source>
        <strain evidence="1 2">SB</strain>
    </source>
</reference>
<keyword evidence="2" id="KW-1185">Reference proteome</keyword>
<organism evidence="1 2">
    <name type="scientific">Syntrophus aciditrophicus (strain SB)</name>
    <dbReference type="NCBI Taxonomy" id="56780"/>
    <lineage>
        <taxon>Bacteria</taxon>
        <taxon>Pseudomonadati</taxon>
        <taxon>Thermodesulfobacteriota</taxon>
        <taxon>Syntrophia</taxon>
        <taxon>Syntrophales</taxon>
        <taxon>Syntrophaceae</taxon>
        <taxon>Syntrophus</taxon>
    </lineage>
</organism>
<dbReference type="InParanoid" id="Q2LSB3"/>
<evidence type="ECO:0000313" key="1">
    <source>
        <dbReference type="EMBL" id="ABC76969.1"/>
    </source>
</evidence>
<accession>Q2LSB3</accession>
<dbReference type="HOGENOM" id="CLU_3297566_0_0_7"/>
<evidence type="ECO:0000313" key="2">
    <source>
        <dbReference type="Proteomes" id="UP000001933"/>
    </source>
</evidence>
<dbReference type="EMBL" id="CP000252">
    <property type="protein sequence ID" value="ABC76969.1"/>
    <property type="molecule type" value="Genomic_DNA"/>
</dbReference>